<dbReference type="Gene3D" id="1.25.40.10">
    <property type="entry name" value="Tetratricopeptide repeat domain"/>
    <property type="match status" value="1"/>
</dbReference>
<dbReference type="InterPro" id="IPR011990">
    <property type="entry name" value="TPR-like_helical_dom_sf"/>
</dbReference>
<dbReference type="PROSITE" id="PS50005">
    <property type="entry name" value="TPR"/>
    <property type="match status" value="1"/>
</dbReference>
<dbReference type="Gene3D" id="3.30.70.1070">
    <property type="entry name" value="Sporulation related repeat"/>
    <property type="match status" value="1"/>
</dbReference>
<comment type="caution">
    <text evidence="4">The sequence shown here is derived from an EMBL/GenBank/DDBJ whole genome shotgun (WGS) entry which is preliminary data.</text>
</comment>
<sequence>MCAIAIFTRAAVSSLLLASTMIASTSLAGELPAGQASAIAADRALAAGDGAAAVAAAEEAVARSPDRAHYRTLLGRAYLASGRYRSAETAFTEALTLETTDGRAAGGLVLCQLALGRPGAARASLGDYARIIQPTDLGLLVALAGDPATGIMLLEQEARRAGGSPRLRQNLSLAYALAGRWPDARAMAAADLGDEAARARMLEWSAATGPAMATARIAAMTAPAAPYDPGRPVALALGAAPAGIATAAVEPTGEAKPLTIESAPPAPIQFAGFGGVQFAPRREVVQALPANYRSAAPTVRASVAVAIAAAERRRQPRPSAAPSAQAIVQIGAFASPALARMGWETARRRMPELARFSSTGATLSRPGATLYRLGVSGFAGRGEAVALCERFRRTGGSCFVRQAAGDRPLEQAFAPQPVRMAAR</sequence>
<keyword evidence="2" id="KW-0732">Signal</keyword>
<proteinExistence type="predicted"/>
<accession>A0ABX0XIS4</accession>
<keyword evidence="5" id="KW-1185">Reference proteome</keyword>
<dbReference type="SUPFAM" id="SSF48452">
    <property type="entry name" value="TPR-like"/>
    <property type="match status" value="1"/>
</dbReference>
<dbReference type="InterPro" id="IPR036680">
    <property type="entry name" value="SPOR-like_sf"/>
</dbReference>
<feature type="signal peptide" evidence="2">
    <location>
        <begin position="1"/>
        <end position="28"/>
    </location>
</feature>
<name>A0ABX0XIS4_9SPHN</name>
<feature type="repeat" description="TPR" evidence="1">
    <location>
        <begin position="68"/>
        <end position="101"/>
    </location>
</feature>
<dbReference type="InterPro" id="IPR007730">
    <property type="entry name" value="SPOR-like_dom"/>
</dbReference>
<dbReference type="RefSeq" id="WP_167953083.1">
    <property type="nucleotide sequence ID" value="NZ_JAATJE010000001.1"/>
</dbReference>
<evidence type="ECO:0000313" key="5">
    <source>
        <dbReference type="Proteomes" id="UP000734218"/>
    </source>
</evidence>
<keyword evidence="1" id="KW-0802">TPR repeat</keyword>
<dbReference type="Pfam" id="PF14559">
    <property type="entry name" value="TPR_19"/>
    <property type="match status" value="1"/>
</dbReference>
<dbReference type="PROSITE" id="PS51724">
    <property type="entry name" value="SPOR"/>
    <property type="match status" value="1"/>
</dbReference>
<feature type="chain" id="PRO_5047347101" evidence="2">
    <location>
        <begin position="29"/>
        <end position="423"/>
    </location>
</feature>
<evidence type="ECO:0000256" key="1">
    <source>
        <dbReference type="PROSITE-ProRule" id="PRU00339"/>
    </source>
</evidence>
<evidence type="ECO:0000256" key="2">
    <source>
        <dbReference type="SAM" id="SignalP"/>
    </source>
</evidence>
<evidence type="ECO:0000313" key="4">
    <source>
        <dbReference type="EMBL" id="NJC33237.1"/>
    </source>
</evidence>
<dbReference type="InterPro" id="IPR019734">
    <property type="entry name" value="TPR_rpt"/>
</dbReference>
<gene>
    <name evidence="4" type="ORF">GGR88_000711</name>
</gene>
<reference evidence="4 5" key="1">
    <citation type="submission" date="2020-03" db="EMBL/GenBank/DDBJ databases">
        <title>Genomic Encyclopedia of Type Strains, Phase IV (KMG-IV): sequencing the most valuable type-strain genomes for metagenomic binning, comparative biology and taxonomic classification.</title>
        <authorList>
            <person name="Goeker M."/>
        </authorList>
    </citation>
    <scope>NUCLEOTIDE SEQUENCE [LARGE SCALE GENOMIC DNA]</scope>
    <source>
        <strain evidence="4 5">DSM 27651</strain>
    </source>
</reference>
<feature type="domain" description="SPOR" evidence="3">
    <location>
        <begin position="320"/>
        <end position="403"/>
    </location>
</feature>
<dbReference type="EMBL" id="JAATJE010000001">
    <property type="protein sequence ID" value="NJC33237.1"/>
    <property type="molecule type" value="Genomic_DNA"/>
</dbReference>
<organism evidence="4 5">
    <name type="scientific">Sphingomonas jejuensis</name>
    <dbReference type="NCBI Taxonomy" id="904715"/>
    <lineage>
        <taxon>Bacteria</taxon>
        <taxon>Pseudomonadati</taxon>
        <taxon>Pseudomonadota</taxon>
        <taxon>Alphaproteobacteria</taxon>
        <taxon>Sphingomonadales</taxon>
        <taxon>Sphingomonadaceae</taxon>
        <taxon>Sphingomonas</taxon>
    </lineage>
</organism>
<dbReference type="Proteomes" id="UP000734218">
    <property type="component" value="Unassembled WGS sequence"/>
</dbReference>
<evidence type="ECO:0000259" key="3">
    <source>
        <dbReference type="PROSITE" id="PS51724"/>
    </source>
</evidence>
<protein>
    <submittedName>
        <fullName evidence="4">Flp pilus assembly protein TadD</fullName>
    </submittedName>
</protein>
<dbReference type="Pfam" id="PF05036">
    <property type="entry name" value="SPOR"/>
    <property type="match status" value="1"/>
</dbReference>